<dbReference type="Proteomes" id="UP000324022">
    <property type="component" value="Unassembled WGS sequence"/>
</dbReference>
<reference evidence="1 2" key="1">
    <citation type="submission" date="2018-03" db="EMBL/GenBank/DDBJ databases">
        <authorList>
            <person name="Guldener U."/>
        </authorList>
    </citation>
    <scope>NUCLEOTIDE SEQUENCE [LARGE SCALE GENOMIC DNA]</scope>
    <source>
        <strain evidence="1 2">NBRC100155</strain>
    </source>
</reference>
<evidence type="ECO:0000313" key="2">
    <source>
        <dbReference type="Proteomes" id="UP000324022"/>
    </source>
</evidence>
<accession>A0A5C3E595</accession>
<protein>
    <submittedName>
        <fullName evidence="1">Uncharacterized protein</fullName>
    </submittedName>
</protein>
<dbReference type="AlphaFoldDB" id="A0A5C3E595"/>
<dbReference type="EMBL" id="OOIN01000012">
    <property type="protein sequence ID" value="SPO25853.1"/>
    <property type="molecule type" value="Genomic_DNA"/>
</dbReference>
<organism evidence="1 2">
    <name type="scientific">Ustilago trichophora</name>
    <dbReference type="NCBI Taxonomy" id="86804"/>
    <lineage>
        <taxon>Eukaryota</taxon>
        <taxon>Fungi</taxon>
        <taxon>Dikarya</taxon>
        <taxon>Basidiomycota</taxon>
        <taxon>Ustilaginomycotina</taxon>
        <taxon>Ustilaginomycetes</taxon>
        <taxon>Ustilaginales</taxon>
        <taxon>Ustilaginaceae</taxon>
        <taxon>Ustilago</taxon>
    </lineage>
</organism>
<proteinExistence type="predicted"/>
<keyword evidence="2" id="KW-1185">Reference proteome</keyword>
<name>A0A5C3E595_9BASI</name>
<gene>
    <name evidence="1" type="ORF">UTRI_03218</name>
</gene>
<sequence>MSSDDATVRVQLSSHLFSLKATAIHQDSDRVSLLTFHLVQPTSSDPFYPSLPVLILTLPDPDLKRPLLDPQAGVGPLFLVGCSPSSLHFDESMNDVSTLSAAKVLAAYSFSSLIFPLSPAD</sequence>
<evidence type="ECO:0000313" key="1">
    <source>
        <dbReference type="EMBL" id="SPO25853.1"/>
    </source>
</evidence>